<dbReference type="EMBL" id="SJPN01000005">
    <property type="protein sequence ID" value="TWU00954.1"/>
    <property type="molecule type" value="Genomic_DNA"/>
</dbReference>
<proteinExistence type="predicted"/>
<feature type="region of interest" description="Disordered" evidence="1">
    <location>
        <begin position="1"/>
        <end position="38"/>
    </location>
</feature>
<evidence type="ECO:0000256" key="1">
    <source>
        <dbReference type="SAM" id="MobiDB-lite"/>
    </source>
</evidence>
<name>A0A5C6AS14_9BACT</name>
<accession>A0A5C6AS14</accession>
<organism evidence="3 4">
    <name type="scientific">Stieleria varia</name>
    <dbReference type="NCBI Taxonomy" id="2528005"/>
    <lineage>
        <taxon>Bacteria</taxon>
        <taxon>Pseudomonadati</taxon>
        <taxon>Planctomycetota</taxon>
        <taxon>Planctomycetia</taxon>
        <taxon>Pirellulales</taxon>
        <taxon>Pirellulaceae</taxon>
        <taxon>Stieleria</taxon>
    </lineage>
</organism>
<feature type="compositionally biased region" description="Acidic residues" evidence="1">
    <location>
        <begin position="1"/>
        <end position="13"/>
    </location>
</feature>
<reference evidence="3 4" key="1">
    <citation type="submission" date="2019-02" db="EMBL/GenBank/DDBJ databases">
        <title>Deep-cultivation of Planctomycetes and their phenomic and genomic characterization uncovers novel biology.</title>
        <authorList>
            <person name="Wiegand S."/>
            <person name="Jogler M."/>
            <person name="Boedeker C."/>
            <person name="Pinto D."/>
            <person name="Vollmers J."/>
            <person name="Rivas-Marin E."/>
            <person name="Kohn T."/>
            <person name="Peeters S.H."/>
            <person name="Heuer A."/>
            <person name="Rast P."/>
            <person name="Oberbeckmann S."/>
            <person name="Bunk B."/>
            <person name="Jeske O."/>
            <person name="Meyerdierks A."/>
            <person name="Storesund J.E."/>
            <person name="Kallscheuer N."/>
            <person name="Luecker S."/>
            <person name="Lage O.M."/>
            <person name="Pohl T."/>
            <person name="Merkel B.J."/>
            <person name="Hornburger P."/>
            <person name="Mueller R.-W."/>
            <person name="Bruemmer F."/>
            <person name="Labrenz M."/>
            <person name="Spormann A.M."/>
            <person name="Op Den Camp H."/>
            <person name="Overmann J."/>
            <person name="Amann R."/>
            <person name="Jetten M.S.M."/>
            <person name="Mascher T."/>
            <person name="Medema M.H."/>
            <person name="Devos D.P."/>
            <person name="Kaster A.-K."/>
            <person name="Ovreas L."/>
            <person name="Rohde M."/>
            <person name="Galperin M.Y."/>
            <person name="Jogler C."/>
        </authorList>
    </citation>
    <scope>NUCLEOTIDE SEQUENCE [LARGE SCALE GENOMIC DNA]</scope>
    <source>
        <strain evidence="3 4">Pla52n</strain>
    </source>
</reference>
<dbReference type="AlphaFoldDB" id="A0A5C6AS14"/>
<evidence type="ECO:0000313" key="4">
    <source>
        <dbReference type="Proteomes" id="UP000320176"/>
    </source>
</evidence>
<gene>
    <name evidence="3" type="ORF">Pla52n_43240</name>
</gene>
<sequence length="71" mass="8123">MKIEEYPETEPQDSNENHETENHETLKDMVRGTDTPLGEKEPSAPFAMVALSYPVMLILGLMLIAFLIWLF</sequence>
<keyword evidence="2" id="KW-0812">Transmembrane</keyword>
<keyword evidence="4" id="KW-1185">Reference proteome</keyword>
<evidence type="ECO:0000256" key="2">
    <source>
        <dbReference type="SAM" id="Phobius"/>
    </source>
</evidence>
<feature type="compositionally biased region" description="Basic and acidic residues" evidence="1">
    <location>
        <begin position="15"/>
        <end position="38"/>
    </location>
</feature>
<comment type="caution">
    <text evidence="3">The sequence shown here is derived from an EMBL/GenBank/DDBJ whole genome shotgun (WGS) entry which is preliminary data.</text>
</comment>
<keyword evidence="2" id="KW-1133">Transmembrane helix</keyword>
<feature type="transmembrane region" description="Helical" evidence="2">
    <location>
        <begin position="46"/>
        <end position="70"/>
    </location>
</feature>
<protein>
    <submittedName>
        <fullName evidence="3">Uncharacterized protein</fullName>
    </submittedName>
</protein>
<evidence type="ECO:0000313" key="3">
    <source>
        <dbReference type="EMBL" id="TWU00954.1"/>
    </source>
</evidence>
<dbReference type="RefSeq" id="WP_146521483.1">
    <property type="nucleotide sequence ID" value="NZ_CP151726.1"/>
</dbReference>
<keyword evidence="2" id="KW-0472">Membrane</keyword>
<dbReference type="Proteomes" id="UP000320176">
    <property type="component" value="Unassembled WGS sequence"/>
</dbReference>